<evidence type="ECO:0000313" key="2">
    <source>
        <dbReference type="Proteomes" id="UP000593576"/>
    </source>
</evidence>
<dbReference type="PANTHER" id="PTHR48200">
    <property type="entry name" value="PROTEIN, PUTATIVE-RELATED"/>
    <property type="match status" value="1"/>
</dbReference>
<dbReference type="EMBL" id="JABFAF010279500">
    <property type="protein sequence ID" value="MBA0881573.1"/>
    <property type="molecule type" value="Genomic_DNA"/>
</dbReference>
<dbReference type="AlphaFoldDB" id="A0A7J9NE16"/>
<dbReference type="Proteomes" id="UP000593576">
    <property type="component" value="Unassembled WGS sequence"/>
</dbReference>
<feature type="non-terminal residue" evidence="1">
    <location>
        <position position="170"/>
    </location>
</feature>
<accession>A0A7J9NE16</accession>
<keyword evidence="2" id="KW-1185">Reference proteome</keyword>
<name>A0A7J9NE16_GOSSC</name>
<comment type="caution">
    <text evidence="1">The sequence shown here is derived from an EMBL/GenBank/DDBJ whole genome shotgun (WGS) entry which is preliminary data.</text>
</comment>
<sequence length="170" mass="19723">GSEKLVFREVFTSVQDSGSLSGYIRTYVFVSIRVRLLTRELAMENEFLDKMEDNAVVRVWSEKTQLEKGDSLTEGYTLELWDFTYISVDKHFFRALAKIWNSTYSDFTFGEVDLVPTIAEYIVLLRFPKIQTVHLDTKKKVDVFALSIYGLMIFPRALGYIDEVVTDLFD</sequence>
<gene>
    <name evidence="1" type="ORF">Goshw_009202</name>
</gene>
<protein>
    <submittedName>
        <fullName evidence="1">Uncharacterized protein</fullName>
    </submittedName>
</protein>
<evidence type="ECO:0000313" key="1">
    <source>
        <dbReference type="EMBL" id="MBA0881573.1"/>
    </source>
</evidence>
<reference evidence="1 2" key="1">
    <citation type="journal article" date="2019" name="Genome Biol. Evol.">
        <title>Insights into the evolution of the New World diploid cottons (Gossypium, subgenus Houzingenia) based on genome sequencing.</title>
        <authorList>
            <person name="Grover C.E."/>
            <person name="Arick M.A. 2nd"/>
            <person name="Thrash A."/>
            <person name="Conover J.L."/>
            <person name="Sanders W.S."/>
            <person name="Peterson D.G."/>
            <person name="Frelichowski J.E."/>
            <person name="Scheffler J.A."/>
            <person name="Scheffler B.E."/>
            <person name="Wendel J.F."/>
        </authorList>
    </citation>
    <scope>NUCLEOTIDE SEQUENCE [LARGE SCALE GENOMIC DNA]</scope>
    <source>
        <strain evidence="1">1</strain>
        <tissue evidence="1">Leaf</tissue>
    </source>
</reference>
<proteinExistence type="predicted"/>
<dbReference type="OrthoDB" id="10373212at2759"/>
<organism evidence="1 2">
    <name type="scientific">Gossypium schwendimanii</name>
    <name type="common">Cotton</name>
    <dbReference type="NCBI Taxonomy" id="34291"/>
    <lineage>
        <taxon>Eukaryota</taxon>
        <taxon>Viridiplantae</taxon>
        <taxon>Streptophyta</taxon>
        <taxon>Embryophyta</taxon>
        <taxon>Tracheophyta</taxon>
        <taxon>Spermatophyta</taxon>
        <taxon>Magnoliopsida</taxon>
        <taxon>eudicotyledons</taxon>
        <taxon>Gunneridae</taxon>
        <taxon>Pentapetalae</taxon>
        <taxon>rosids</taxon>
        <taxon>malvids</taxon>
        <taxon>Malvales</taxon>
        <taxon>Malvaceae</taxon>
        <taxon>Malvoideae</taxon>
        <taxon>Gossypium</taxon>
    </lineage>
</organism>
<dbReference type="PANTHER" id="PTHR48200:SF1">
    <property type="entry name" value="AMINOTRANSFERASE-LIKE PLANT MOBILE DOMAIN-CONTAINING PROTEIN"/>
    <property type="match status" value="1"/>
</dbReference>